<keyword evidence="1" id="KW-1133">Transmembrane helix</keyword>
<protein>
    <submittedName>
        <fullName evidence="2">Uncharacterized protein</fullName>
    </submittedName>
</protein>
<evidence type="ECO:0000313" key="2">
    <source>
        <dbReference type="EMBL" id="MBB3047921.1"/>
    </source>
</evidence>
<dbReference type="RefSeq" id="WP_183410672.1">
    <property type="nucleotide sequence ID" value="NZ_JACHWY010000002.1"/>
</dbReference>
<dbReference type="EMBL" id="JACHWY010000002">
    <property type="protein sequence ID" value="MBB3047921.1"/>
    <property type="molecule type" value="Genomic_DNA"/>
</dbReference>
<comment type="caution">
    <text evidence="2">The sequence shown here is derived from an EMBL/GenBank/DDBJ whole genome shotgun (WGS) entry which is preliminary data.</text>
</comment>
<name>A0A7W4W5M3_9GAMM</name>
<feature type="transmembrane region" description="Helical" evidence="1">
    <location>
        <begin position="55"/>
        <end position="82"/>
    </location>
</feature>
<sequence length="93" mass="10522">MNNNRPQLSRRRLIGGVAVAIFLLWCLEPTAWLFYELYHLSGIGPVYYGYSLFRAGGYFFGQSPLHVPVSFLAGLMIALPWWQALKSLIGRSS</sequence>
<evidence type="ECO:0000313" key="3">
    <source>
        <dbReference type="Proteomes" id="UP000537130"/>
    </source>
</evidence>
<gene>
    <name evidence="2" type="ORF">FHR99_002187</name>
</gene>
<evidence type="ECO:0000256" key="1">
    <source>
        <dbReference type="SAM" id="Phobius"/>
    </source>
</evidence>
<reference evidence="2 3" key="1">
    <citation type="submission" date="2020-08" db="EMBL/GenBank/DDBJ databases">
        <title>Genomic Encyclopedia of Type Strains, Phase III (KMG-III): the genomes of soil and plant-associated and newly described type strains.</title>
        <authorList>
            <person name="Whitman W."/>
        </authorList>
    </citation>
    <scope>NUCLEOTIDE SEQUENCE [LARGE SCALE GENOMIC DNA]</scope>
    <source>
        <strain evidence="2 3">CECT 8654</strain>
    </source>
</reference>
<dbReference type="Proteomes" id="UP000537130">
    <property type="component" value="Unassembled WGS sequence"/>
</dbReference>
<proteinExistence type="predicted"/>
<keyword evidence="1" id="KW-0472">Membrane</keyword>
<keyword evidence="1" id="KW-0812">Transmembrane</keyword>
<keyword evidence="3" id="KW-1185">Reference proteome</keyword>
<organism evidence="2 3">
    <name type="scientific">Litorivivens lipolytica</name>
    <dbReference type="NCBI Taxonomy" id="1524264"/>
    <lineage>
        <taxon>Bacteria</taxon>
        <taxon>Pseudomonadati</taxon>
        <taxon>Pseudomonadota</taxon>
        <taxon>Gammaproteobacteria</taxon>
        <taxon>Litorivivens</taxon>
    </lineage>
</organism>
<dbReference type="AlphaFoldDB" id="A0A7W4W5M3"/>
<feature type="transmembrane region" description="Helical" evidence="1">
    <location>
        <begin position="12"/>
        <end position="35"/>
    </location>
</feature>
<accession>A0A7W4W5M3</accession>